<name>A0A1E8FK94_9ALTE</name>
<dbReference type="OrthoDB" id="9791276at2"/>
<dbReference type="AlphaFoldDB" id="A0A1E8FK94"/>
<evidence type="ECO:0000256" key="1">
    <source>
        <dbReference type="ARBA" id="ARBA00022801"/>
    </source>
</evidence>
<reference evidence="3 4" key="1">
    <citation type="submission" date="2016-09" db="EMBL/GenBank/DDBJ databases">
        <title>Alteromonas lipolytica, a new species isolated from sea water.</title>
        <authorList>
            <person name="Wu Y.-H."/>
            <person name="Cheng H."/>
            <person name="Xu X.-W."/>
        </authorList>
    </citation>
    <scope>NUCLEOTIDE SEQUENCE [LARGE SCALE GENOMIC DNA]</scope>
    <source>
        <strain evidence="3 4">JW12</strain>
    </source>
</reference>
<dbReference type="InterPro" id="IPR000868">
    <property type="entry name" value="Isochorismatase-like_dom"/>
</dbReference>
<gene>
    <name evidence="3" type="ORF">BFC17_00235</name>
</gene>
<comment type="caution">
    <text evidence="3">The sequence shown here is derived from an EMBL/GenBank/DDBJ whole genome shotgun (WGS) entry which is preliminary data.</text>
</comment>
<proteinExistence type="predicted"/>
<protein>
    <recommendedName>
        <fullName evidence="2">Isochorismatase-like domain-containing protein</fullName>
    </recommendedName>
</protein>
<dbReference type="InterPro" id="IPR036380">
    <property type="entry name" value="Isochorismatase-like_sf"/>
</dbReference>
<keyword evidence="4" id="KW-1185">Reference proteome</keyword>
<sequence>MASLSITAPAKTPLQRDWVAPARCALCIIDVQNDFASQDYMLGQLGIDMQVLSPALANINLLQQAAHQADVPVIFIGLATSAAQDSASWKTRIARLGGNPEAEIAICREGTPGAEFCFCLPAPTDKVIFKTRYSGFWQTGLQDYLQSLGVDTLIMTGITTECCVESTVRDAFHLDYHVFVPEDACAAYEPALHAGSLAGMAMSFALITDTSSITRFWREA</sequence>
<dbReference type="GO" id="GO:0016787">
    <property type="term" value="F:hydrolase activity"/>
    <property type="evidence" value="ECO:0007669"/>
    <property type="project" value="UniProtKB-KW"/>
</dbReference>
<evidence type="ECO:0000313" key="3">
    <source>
        <dbReference type="EMBL" id="OFI36342.1"/>
    </source>
</evidence>
<dbReference type="Gene3D" id="3.40.50.850">
    <property type="entry name" value="Isochorismatase-like"/>
    <property type="match status" value="1"/>
</dbReference>
<keyword evidence="1" id="KW-0378">Hydrolase</keyword>
<accession>A0A1E8FK94</accession>
<dbReference type="CDD" id="cd00431">
    <property type="entry name" value="cysteine_hydrolases"/>
    <property type="match status" value="1"/>
</dbReference>
<dbReference type="Pfam" id="PF00857">
    <property type="entry name" value="Isochorismatase"/>
    <property type="match status" value="1"/>
</dbReference>
<evidence type="ECO:0000259" key="2">
    <source>
        <dbReference type="Pfam" id="PF00857"/>
    </source>
</evidence>
<dbReference type="Proteomes" id="UP000176037">
    <property type="component" value="Unassembled WGS sequence"/>
</dbReference>
<dbReference type="SUPFAM" id="SSF52499">
    <property type="entry name" value="Isochorismatase-like hydrolases"/>
    <property type="match status" value="1"/>
</dbReference>
<evidence type="ECO:0000313" key="4">
    <source>
        <dbReference type="Proteomes" id="UP000176037"/>
    </source>
</evidence>
<dbReference type="EMBL" id="MJIC01000001">
    <property type="protein sequence ID" value="OFI36342.1"/>
    <property type="molecule type" value="Genomic_DNA"/>
</dbReference>
<dbReference type="InterPro" id="IPR050272">
    <property type="entry name" value="Isochorismatase-like_hydrls"/>
</dbReference>
<dbReference type="RefSeq" id="WP_070174453.1">
    <property type="nucleotide sequence ID" value="NZ_BMJR01000004.1"/>
</dbReference>
<organism evidence="3 4">
    <name type="scientific">Alteromonas lipolytica</name>
    <dbReference type="NCBI Taxonomy" id="1856405"/>
    <lineage>
        <taxon>Bacteria</taxon>
        <taxon>Pseudomonadati</taxon>
        <taxon>Pseudomonadota</taxon>
        <taxon>Gammaproteobacteria</taxon>
        <taxon>Alteromonadales</taxon>
        <taxon>Alteromonadaceae</taxon>
        <taxon>Alteromonas/Salinimonas group</taxon>
        <taxon>Alteromonas</taxon>
    </lineage>
</organism>
<dbReference type="PANTHER" id="PTHR43540">
    <property type="entry name" value="PEROXYUREIDOACRYLATE/UREIDOACRYLATE AMIDOHYDROLASE-RELATED"/>
    <property type="match status" value="1"/>
</dbReference>
<feature type="domain" description="Isochorismatase-like" evidence="2">
    <location>
        <begin position="24"/>
        <end position="211"/>
    </location>
</feature>
<dbReference type="STRING" id="1856405.BFC17_00235"/>